<feature type="binding site" evidence="9">
    <location>
        <position position="170"/>
    </location>
    <ligand>
        <name>Mn(2+)</name>
        <dbReference type="ChEBI" id="CHEBI:29035"/>
    </ligand>
</feature>
<organism evidence="10 11">
    <name type="scientific">Larkinella bovis</name>
    <dbReference type="NCBI Taxonomy" id="683041"/>
    <lineage>
        <taxon>Bacteria</taxon>
        <taxon>Pseudomonadati</taxon>
        <taxon>Bacteroidota</taxon>
        <taxon>Cytophagia</taxon>
        <taxon>Cytophagales</taxon>
        <taxon>Spirosomataceae</taxon>
        <taxon>Larkinella</taxon>
    </lineage>
</organism>
<dbReference type="NCBIfam" id="TIGR03641">
    <property type="entry name" value="cas1_HMARI"/>
    <property type="match status" value="1"/>
</dbReference>
<dbReference type="InterPro" id="IPR019858">
    <property type="entry name" value="CRISPR-assoc_Cas1_HMARI/TNEAP"/>
</dbReference>
<evidence type="ECO:0000256" key="7">
    <source>
        <dbReference type="ARBA" id="ARBA00023125"/>
    </source>
</evidence>
<proteinExistence type="inferred from homology"/>
<dbReference type="PANTHER" id="PTHR43219">
    <property type="entry name" value="CRISPR-ASSOCIATED ENDONUCLEASE CAS1"/>
    <property type="match status" value="1"/>
</dbReference>
<dbReference type="InterPro" id="IPR042206">
    <property type="entry name" value="CRISPR-assoc_Cas1_C"/>
</dbReference>
<accession>A0ABW0I2X2</accession>
<comment type="cofactor">
    <cofactor evidence="9">
        <name>Mg(2+)</name>
        <dbReference type="ChEBI" id="CHEBI:18420"/>
    </cofactor>
    <cofactor evidence="9">
        <name>Mn(2+)</name>
        <dbReference type="ChEBI" id="CHEBI:29035"/>
    </cofactor>
</comment>
<dbReference type="EC" id="3.1.-.-" evidence="9"/>
<keyword evidence="5 9" id="KW-0460">Magnesium</keyword>
<comment type="similarity">
    <text evidence="9">Belongs to the CRISPR-associated endonuclease Cas1 family.</text>
</comment>
<evidence type="ECO:0000256" key="6">
    <source>
        <dbReference type="ARBA" id="ARBA00023118"/>
    </source>
</evidence>
<dbReference type="EMBL" id="JBHSMA010000001">
    <property type="protein sequence ID" value="MFC5407679.1"/>
    <property type="molecule type" value="Genomic_DNA"/>
</dbReference>
<feature type="binding site" evidence="9">
    <location>
        <position position="250"/>
    </location>
    <ligand>
        <name>Mn(2+)</name>
        <dbReference type="ChEBI" id="CHEBI:29035"/>
    </ligand>
</feature>
<dbReference type="RefSeq" id="WP_379840361.1">
    <property type="nucleotide sequence ID" value="NZ_JBHSMA010000001.1"/>
</dbReference>
<evidence type="ECO:0000256" key="2">
    <source>
        <dbReference type="ARBA" id="ARBA00022723"/>
    </source>
</evidence>
<keyword evidence="3 9" id="KW-0255">Endonuclease</keyword>
<evidence type="ECO:0000256" key="9">
    <source>
        <dbReference type="HAMAP-Rule" id="MF_01470"/>
    </source>
</evidence>
<comment type="function">
    <text evidence="9">CRISPR (clustered regularly interspaced short palindromic repeat), is an adaptive immune system that provides protection against mobile genetic elements (viruses, transposable elements and conjugative plasmids). CRISPR clusters contain spacers, sequences complementary to antecedent mobile elements, and target invading nucleic acids. CRISPR clusters are transcribed and processed into CRISPR RNA (crRNA). Acts as a dsDNA endonuclease. Involved in the integration of spacer DNA into the CRISPR cassette.</text>
</comment>
<evidence type="ECO:0000256" key="8">
    <source>
        <dbReference type="ARBA" id="ARBA00023211"/>
    </source>
</evidence>
<keyword evidence="8 9" id="KW-0464">Manganese</keyword>
<keyword evidence="11" id="KW-1185">Reference proteome</keyword>
<keyword evidence="1 9" id="KW-0540">Nuclease</keyword>
<comment type="subunit">
    <text evidence="9">Homodimer, forms a heterotetramer with a Cas2 homodimer.</text>
</comment>
<evidence type="ECO:0000313" key="11">
    <source>
        <dbReference type="Proteomes" id="UP001596106"/>
    </source>
</evidence>
<evidence type="ECO:0000256" key="5">
    <source>
        <dbReference type="ARBA" id="ARBA00022842"/>
    </source>
</evidence>
<reference evidence="11" key="1">
    <citation type="journal article" date="2019" name="Int. J. Syst. Evol. Microbiol.">
        <title>The Global Catalogue of Microorganisms (GCM) 10K type strain sequencing project: providing services to taxonomists for standard genome sequencing and annotation.</title>
        <authorList>
            <consortium name="The Broad Institute Genomics Platform"/>
            <consortium name="The Broad Institute Genome Sequencing Center for Infectious Disease"/>
            <person name="Wu L."/>
            <person name="Ma J."/>
        </authorList>
    </citation>
    <scope>NUCLEOTIDE SEQUENCE [LARGE SCALE GENOMIC DNA]</scope>
    <source>
        <strain evidence="11">CCUG 55250</strain>
    </source>
</reference>
<dbReference type="InterPro" id="IPR002729">
    <property type="entry name" value="CRISPR-assoc_Cas1"/>
</dbReference>
<dbReference type="CDD" id="cd09722">
    <property type="entry name" value="Cas1_I-B"/>
    <property type="match status" value="1"/>
</dbReference>
<dbReference type="Gene3D" id="3.100.10.20">
    <property type="entry name" value="CRISPR-associated endonuclease Cas1, N-terminal domain"/>
    <property type="match status" value="1"/>
</dbReference>
<dbReference type="PANTHER" id="PTHR43219:SF1">
    <property type="entry name" value="CRISPR-ASSOCIATED ENDONUCLEASE CAS1"/>
    <property type="match status" value="1"/>
</dbReference>
<dbReference type="Gene3D" id="1.20.120.920">
    <property type="entry name" value="CRISPR-associated endonuclease Cas1, C-terminal domain"/>
    <property type="match status" value="1"/>
</dbReference>
<evidence type="ECO:0000313" key="10">
    <source>
        <dbReference type="EMBL" id="MFC5407679.1"/>
    </source>
</evidence>
<sequence>MKQPKYLFNPGRMSRQDNTLKFTPVDEEGREGQPRFLPIEQVGDLYVFGSLDANSALYNFLGQEGIAVHFFNYYEHYTGSFMPREYLLAGKMQVDQTKHYLSAKKRIEIARRFVEGAANNILRVLKYYENRTRSTVDCADATLSEAVLTVERLLAAVPLATDIPMLMGIEGNIRQTYYDTFDAIVGATFCLEGRSKRPPKNELNALISFGNMLCYTACLSTIYHTQLNPTISFLHEPGARRYSLALDIAEVFKPILVDRLIFRMINKRQLQPSDFRVEIGGCVMREAARKRFVQGFDEQLKETIKHRVLGRSVSYRHLIKLECYKLQKHLLGVEEYRPFKAWW</sequence>
<gene>
    <name evidence="10" type="primary">cas1b</name>
    <name evidence="9" type="synonym">cas1</name>
    <name evidence="10" type="ORF">ACFPMF_00040</name>
</gene>
<dbReference type="HAMAP" id="MF_01470">
    <property type="entry name" value="Cas1"/>
    <property type="match status" value="1"/>
</dbReference>
<dbReference type="Proteomes" id="UP001596106">
    <property type="component" value="Unassembled WGS sequence"/>
</dbReference>
<dbReference type="NCBIfam" id="TIGR00287">
    <property type="entry name" value="cas1"/>
    <property type="match status" value="1"/>
</dbReference>
<dbReference type="InterPro" id="IPR042211">
    <property type="entry name" value="CRISPR-assoc_Cas1_N"/>
</dbReference>
<keyword evidence="6 9" id="KW-0051">Antiviral defense</keyword>
<keyword evidence="7 9" id="KW-0238">DNA-binding</keyword>
<dbReference type="GO" id="GO:0004519">
    <property type="term" value="F:endonuclease activity"/>
    <property type="evidence" value="ECO:0007669"/>
    <property type="project" value="UniProtKB-KW"/>
</dbReference>
<evidence type="ECO:0000256" key="4">
    <source>
        <dbReference type="ARBA" id="ARBA00022801"/>
    </source>
</evidence>
<dbReference type="Pfam" id="PF01867">
    <property type="entry name" value="Cas_Cas1"/>
    <property type="match status" value="1"/>
</dbReference>
<comment type="caution">
    <text evidence="10">The sequence shown here is derived from an EMBL/GenBank/DDBJ whole genome shotgun (WGS) entry which is preliminary data.</text>
</comment>
<keyword evidence="4 9" id="KW-0378">Hydrolase</keyword>
<evidence type="ECO:0000256" key="1">
    <source>
        <dbReference type="ARBA" id="ARBA00022722"/>
    </source>
</evidence>
<name>A0ABW0I2X2_9BACT</name>
<feature type="binding site" evidence="9">
    <location>
        <position position="235"/>
    </location>
    <ligand>
        <name>Mn(2+)</name>
        <dbReference type="ChEBI" id="CHEBI:29035"/>
    </ligand>
</feature>
<evidence type="ECO:0000256" key="3">
    <source>
        <dbReference type="ARBA" id="ARBA00022759"/>
    </source>
</evidence>
<protein>
    <recommendedName>
        <fullName evidence="9">CRISPR-associated endonuclease Cas1</fullName>
        <ecNumber evidence="9">3.1.-.-</ecNumber>
    </recommendedName>
</protein>
<keyword evidence="2 9" id="KW-0479">Metal-binding</keyword>